<dbReference type="Gene3D" id="3.60.10.10">
    <property type="entry name" value="Endonuclease/exonuclease/phosphatase"/>
    <property type="match status" value="1"/>
</dbReference>
<dbReference type="SMART" id="SM00476">
    <property type="entry name" value="DNaseIc"/>
    <property type="match status" value="1"/>
</dbReference>
<keyword evidence="4" id="KW-1185">Reference proteome</keyword>
<dbReference type="EMBL" id="JAAKFY010000010">
    <property type="protein sequence ID" value="KAF3851435.1"/>
    <property type="molecule type" value="Genomic_DNA"/>
</dbReference>
<comment type="caution">
    <text evidence="3">The sequence shown here is derived from an EMBL/GenBank/DDBJ whole genome shotgun (WGS) entry which is preliminary data.</text>
</comment>
<dbReference type="PANTHER" id="PTHR11371">
    <property type="entry name" value="DEOXYRIBONUCLEASE"/>
    <property type="match status" value="1"/>
</dbReference>
<dbReference type="InterPro" id="IPR036691">
    <property type="entry name" value="Endo/exonu/phosph_ase_sf"/>
</dbReference>
<evidence type="ECO:0000313" key="4">
    <source>
        <dbReference type="Proteomes" id="UP000518266"/>
    </source>
</evidence>
<dbReference type="GO" id="GO:0004530">
    <property type="term" value="F:deoxyribonuclease I activity"/>
    <property type="evidence" value="ECO:0007669"/>
    <property type="project" value="TreeGrafter"/>
</dbReference>
<dbReference type="OrthoDB" id="10066002at2759"/>
<gene>
    <name evidence="3" type="ORF">F7725_013207</name>
</gene>
<name>A0A7J5YPV8_DISMA</name>
<dbReference type="GO" id="GO:0003677">
    <property type="term" value="F:DNA binding"/>
    <property type="evidence" value="ECO:0007669"/>
    <property type="project" value="TreeGrafter"/>
</dbReference>
<dbReference type="Proteomes" id="UP000518266">
    <property type="component" value="Unassembled WGS sequence"/>
</dbReference>
<accession>A0A7J5YPV8</accession>
<evidence type="ECO:0000256" key="2">
    <source>
        <dbReference type="ARBA" id="ARBA00022801"/>
    </source>
</evidence>
<reference evidence="3 4" key="1">
    <citation type="submission" date="2020-03" db="EMBL/GenBank/DDBJ databases">
        <title>Dissostichus mawsoni Genome sequencing and assembly.</title>
        <authorList>
            <person name="Park H."/>
        </authorList>
    </citation>
    <scope>NUCLEOTIDE SEQUENCE [LARGE SCALE GENOMIC DNA]</scope>
    <source>
        <strain evidence="3">DM0001</strain>
        <tissue evidence="3">Muscle</tissue>
    </source>
</reference>
<evidence type="ECO:0000256" key="1">
    <source>
        <dbReference type="ARBA" id="ARBA00022722"/>
    </source>
</evidence>
<dbReference type="GO" id="GO:0005634">
    <property type="term" value="C:nucleus"/>
    <property type="evidence" value="ECO:0007669"/>
    <property type="project" value="TreeGrafter"/>
</dbReference>
<sequence length="303" mass="34905">MVSDSNLSHHSCPLTQNNLCCWIMSQYSVVLLVEVTDVTGDNRSNPYGMKCSEPLGPEGHKEKKKEVRYRSYQYGGNDEDVITRSLSFSFSNDLVLIPVHTKPRNAEAELNALHDVVEDLRRTWQNDKETIRISSARYHWLVYDDVNTITSNNNPHRRQHFLCLLKNELCCISKQQDRGLRKEEAGGHRPHSAKAYNFKEELNLTDEETQSVSDQYPVEEDLKQKQKRLRKIAQDFSILFAEPAPKLFETWVPLYADKIILYIDTRNCPPTDARGEVALMLLPVMLPPPVYKQGRKLVCASRN</sequence>
<dbReference type="PANTHER" id="PTHR11371:SF26">
    <property type="entry name" value="DEOXYRIBONUCLEASE"/>
    <property type="match status" value="1"/>
</dbReference>
<dbReference type="AlphaFoldDB" id="A0A7J5YPV8"/>
<keyword evidence="1" id="KW-0540">Nuclease</keyword>
<protein>
    <submittedName>
        <fullName evidence="3">Uncharacterized protein</fullName>
    </submittedName>
</protein>
<evidence type="ECO:0000313" key="3">
    <source>
        <dbReference type="EMBL" id="KAF3851435.1"/>
    </source>
</evidence>
<keyword evidence="2" id="KW-0378">Hydrolase</keyword>
<proteinExistence type="predicted"/>
<organism evidence="3 4">
    <name type="scientific">Dissostichus mawsoni</name>
    <name type="common">Antarctic cod</name>
    <dbReference type="NCBI Taxonomy" id="36200"/>
    <lineage>
        <taxon>Eukaryota</taxon>
        <taxon>Metazoa</taxon>
        <taxon>Chordata</taxon>
        <taxon>Craniata</taxon>
        <taxon>Vertebrata</taxon>
        <taxon>Euteleostomi</taxon>
        <taxon>Actinopterygii</taxon>
        <taxon>Neopterygii</taxon>
        <taxon>Teleostei</taxon>
        <taxon>Neoteleostei</taxon>
        <taxon>Acanthomorphata</taxon>
        <taxon>Eupercaria</taxon>
        <taxon>Perciformes</taxon>
        <taxon>Notothenioidei</taxon>
        <taxon>Nototheniidae</taxon>
        <taxon>Dissostichus</taxon>
    </lineage>
</organism>
<dbReference type="InterPro" id="IPR016202">
    <property type="entry name" value="DNase_I"/>
</dbReference>
<dbReference type="GO" id="GO:0006308">
    <property type="term" value="P:DNA catabolic process"/>
    <property type="evidence" value="ECO:0007669"/>
    <property type="project" value="InterPro"/>
</dbReference>